<dbReference type="AlphaFoldDB" id="Q12ZE9"/>
<keyword evidence="4" id="KW-0812">Transmembrane</keyword>
<evidence type="ECO:0000256" key="4">
    <source>
        <dbReference type="SAM" id="Phobius"/>
    </source>
</evidence>
<dbReference type="GO" id="GO:0003700">
    <property type="term" value="F:DNA-binding transcription factor activity"/>
    <property type="evidence" value="ECO:0007669"/>
    <property type="project" value="InterPro"/>
</dbReference>
<dbReference type="PROSITE" id="PS50987">
    <property type="entry name" value="HTH_ARSR_2"/>
    <property type="match status" value="1"/>
</dbReference>
<dbReference type="Gene3D" id="1.10.10.10">
    <property type="entry name" value="Winged helix-like DNA-binding domain superfamily/Winged helix DNA-binding domain"/>
    <property type="match status" value="1"/>
</dbReference>
<proteinExistence type="predicted"/>
<dbReference type="InterPro" id="IPR051081">
    <property type="entry name" value="HTH_MetalResp_TranReg"/>
</dbReference>
<dbReference type="PANTHER" id="PTHR33154:SF38">
    <property type="entry name" value="HTH ARSR-TYPE DOMAIN-CONTAINING PROTEIN"/>
    <property type="match status" value="1"/>
</dbReference>
<protein>
    <submittedName>
        <fullName evidence="6">Helix-turn-helix (HTH)-containing transcriptional regulator, ArsR family</fullName>
    </submittedName>
</protein>
<organism evidence="6 7">
    <name type="scientific">Methanococcoides burtonii (strain DSM 6242 / NBRC 107633 / OCM 468 / ACE-M)</name>
    <dbReference type="NCBI Taxonomy" id="259564"/>
    <lineage>
        <taxon>Archaea</taxon>
        <taxon>Methanobacteriati</taxon>
        <taxon>Methanobacteriota</taxon>
        <taxon>Stenosarchaea group</taxon>
        <taxon>Methanomicrobia</taxon>
        <taxon>Methanosarcinales</taxon>
        <taxon>Methanosarcinaceae</taxon>
        <taxon>Methanococcoides</taxon>
    </lineage>
</organism>
<dbReference type="InterPro" id="IPR011991">
    <property type="entry name" value="ArsR-like_HTH"/>
</dbReference>
<keyword evidence="4" id="KW-1133">Transmembrane helix</keyword>
<keyword evidence="3" id="KW-0804">Transcription</keyword>
<feature type="transmembrane region" description="Helical" evidence="4">
    <location>
        <begin position="107"/>
        <end position="131"/>
    </location>
</feature>
<dbReference type="CDD" id="cd00090">
    <property type="entry name" value="HTH_ARSR"/>
    <property type="match status" value="1"/>
</dbReference>
<keyword evidence="4" id="KW-0472">Membrane</keyword>
<keyword evidence="2" id="KW-0238">DNA-binding</keyword>
<feature type="transmembrane region" description="Helical" evidence="4">
    <location>
        <begin position="151"/>
        <end position="173"/>
    </location>
</feature>
<dbReference type="KEGG" id="mbu:Mbur_0166"/>
<dbReference type="InterPro" id="IPR036388">
    <property type="entry name" value="WH-like_DNA-bd_sf"/>
</dbReference>
<evidence type="ECO:0000259" key="5">
    <source>
        <dbReference type="PROSITE" id="PS50987"/>
    </source>
</evidence>
<dbReference type="Pfam" id="PF12840">
    <property type="entry name" value="HTH_20"/>
    <property type="match status" value="1"/>
</dbReference>
<evidence type="ECO:0000313" key="6">
    <source>
        <dbReference type="EMBL" id="ABE51177.1"/>
    </source>
</evidence>
<dbReference type="PANTHER" id="PTHR33154">
    <property type="entry name" value="TRANSCRIPTIONAL REGULATOR, ARSR FAMILY"/>
    <property type="match status" value="1"/>
</dbReference>
<accession>Q12ZE9</accession>
<evidence type="ECO:0000256" key="1">
    <source>
        <dbReference type="ARBA" id="ARBA00023015"/>
    </source>
</evidence>
<dbReference type="HOGENOM" id="CLU_127461_0_0_2"/>
<name>Q12ZE9_METBU</name>
<sequence length="184" mass="21171">MLVYALFSYVMNDDTIILDQKKLAAISTNTRIKILKTLVSRQMTISELSRCMDCAKSTLLKNLKIMEDAGFIEVKRNENKWVYYKLTHDGKALLQSNYPEKTNQFKIMIVLGFSSIVSLSFGIIALLNLILKPVSNSSDSIDSLPAAINPTFYVYFFFFFGFVSLLIFWKYIFKKRKSQKLALN</sequence>
<dbReference type="EMBL" id="CP000300">
    <property type="protein sequence ID" value="ABE51177.1"/>
    <property type="molecule type" value="Genomic_DNA"/>
</dbReference>
<feature type="domain" description="HTH arsR-type" evidence="5">
    <location>
        <begin position="11"/>
        <end position="106"/>
    </location>
</feature>
<reference evidence="7" key="1">
    <citation type="journal article" date="2009" name="ISME J.">
        <title>The genome sequence of the psychrophilic archaeon, Methanococcoides burtonii: the role of genome evolution in cold adaptation.</title>
        <authorList>
            <person name="Allen M.A."/>
            <person name="Lauro F.M."/>
            <person name="Williams T.J."/>
            <person name="Burg D."/>
            <person name="Siddiqui K.S."/>
            <person name="De Francisci D."/>
            <person name="Chong K.W."/>
            <person name="Pilak O."/>
            <person name="Chew H.H."/>
            <person name="De Maere M.Z."/>
            <person name="Ting L."/>
            <person name="Katrib M."/>
            <person name="Ng C."/>
            <person name="Sowers K.R."/>
            <person name="Galperin M.Y."/>
            <person name="Anderson I.J."/>
            <person name="Ivanova N."/>
            <person name="Dalin E."/>
            <person name="Martinez M."/>
            <person name="Lapidus A."/>
            <person name="Hauser L."/>
            <person name="Land M."/>
            <person name="Thomas T."/>
            <person name="Cavicchioli R."/>
        </authorList>
    </citation>
    <scope>NUCLEOTIDE SEQUENCE [LARGE SCALE GENOMIC DNA]</scope>
    <source>
        <strain evidence="7">DSM 6242 / NBRC 107633 / OCM 468 / ACE-M</strain>
    </source>
</reference>
<dbReference type="SMART" id="SM00418">
    <property type="entry name" value="HTH_ARSR"/>
    <property type="match status" value="1"/>
</dbReference>
<evidence type="ECO:0000256" key="2">
    <source>
        <dbReference type="ARBA" id="ARBA00023125"/>
    </source>
</evidence>
<dbReference type="GO" id="GO:0003677">
    <property type="term" value="F:DNA binding"/>
    <property type="evidence" value="ECO:0007669"/>
    <property type="project" value="UniProtKB-KW"/>
</dbReference>
<dbReference type="InterPro" id="IPR001845">
    <property type="entry name" value="HTH_ArsR_DNA-bd_dom"/>
</dbReference>
<evidence type="ECO:0000256" key="3">
    <source>
        <dbReference type="ARBA" id="ARBA00023163"/>
    </source>
</evidence>
<dbReference type="InterPro" id="IPR036390">
    <property type="entry name" value="WH_DNA-bd_sf"/>
</dbReference>
<gene>
    <name evidence="6" type="ordered locus">Mbur_0166</name>
</gene>
<dbReference type="Proteomes" id="UP000001979">
    <property type="component" value="Chromosome"/>
</dbReference>
<dbReference type="SUPFAM" id="SSF46785">
    <property type="entry name" value="Winged helix' DNA-binding domain"/>
    <property type="match status" value="1"/>
</dbReference>
<keyword evidence="1" id="KW-0805">Transcription regulation</keyword>
<keyword evidence="7" id="KW-1185">Reference proteome</keyword>
<evidence type="ECO:0000313" key="7">
    <source>
        <dbReference type="Proteomes" id="UP000001979"/>
    </source>
</evidence>